<feature type="domain" description="ShKT" evidence="6">
    <location>
        <begin position="18"/>
        <end position="52"/>
    </location>
</feature>
<dbReference type="PANTHER" id="PTHR46219:SF5">
    <property type="entry name" value="SHKT DOMAIN-CONTAINING PROTEIN"/>
    <property type="match status" value="1"/>
</dbReference>
<dbReference type="EMBL" id="CAJFCW020000005">
    <property type="protein sequence ID" value="CAG9117214.1"/>
    <property type="molecule type" value="Genomic_DNA"/>
</dbReference>
<dbReference type="PANTHER" id="PTHR46219">
    <property type="entry name" value="PROTEIN CBG11138"/>
    <property type="match status" value="1"/>
</dbReference>
<dbReference type="SMART" id="SM00254">
    <property type="entry name" value="ShKT"/>
    <property type="match status" value="2"/>
</dbReference>
<sequence length="118" mass="11844">MKWICLLALVFAYVASQCNDKGWECPLRANLCNNQLYIPLMNDQCPKTCNRCPAGGASGSGGSGTAGNGSAAGSGAGAGGGACNDGGPDCAKSQYLCTVPAYATFMAKECAQTCGKCG</sequence>
<evidence type="ECO:0000256" key="5">
    <source>
        <dbReference type="SAM" id="SignalP"/>
    </source>
</evidence>
<proteinExistence type="predicted"/>
<dbReference type="InterPro" id="IPR003582">
    <property type="entry name" value="ShKT_dom"/>
</dbReference>
<comment type="caution">
    <text evidence="7">The sequence shown here is derived from an EMBL/GenBank/DDBJ whole genome shotgun (WGS) entry which is preliminary data.</text>
</comment>
<dbReference type="Proteomes" id="UP000614601">
    <property type="component" value="Unassembled WGS sequence"/>
</dbReference>
<reference evidence="7" key="1">
    <citation type="submission" date="2020-09" db="EMBL/GenBank/DDBJ databases">
        <authorList>
            <person name="Kikuchi T."/>
        </authorList>
    </citation>
    <scope>NUCLEOTIDE SEQUENCE</scope>
    <source>
        <strain evidence="7">SH1</strain>
    </source>
</reference>
<dbReference type="Gene3D" id="1.10.10.1940">
    <property type="match status" value="2"/>
</dbReference>
<dbReference type="Proteomes" id="UP000783686">
    <property type="component" value="Unassembled WGS sequence"/>
</dbReference>
<keyword evidence="8" id="KW-1185">Reference proteome</keyword>
<dbReference type="EMBL" id="CAJFDH010000005">
    <property type="protein sequence ID" value="CAD5223063.1"/>
    <property type="molecule type" value="Genomic_DNA"/>
</dbReference>
<evidence type="ECO:0000256" key="3">
    <source>
        <dbReference type="PROSITE-ProRule" id="PRU01005"/>
    </source>
</evidence>
<gene>
    <name evidence="7" type="ORF">BOKJ2_LOCUS9956</name>
</gene>
<keyword evidence="2 3" id="KW-1015">Disulfide bond</keyword>
<feature type="region of interest" description="Disordered" evidence="4">
    <location>
        <begin position="56"/>
        <end position="82"/>
    </location>
</feature>
<dbReference type="FunFam" id="1.10.10.1940:FF:000002">
    <property type="entry name" value="PHAryngeal gland Toxin-related"/>
    <property type="match status" value="1"/>
</dbReference>
<evidence type="ECO:0000313" key="8">
    <source>
        <dbReference type="Proteomes" id="UP000614601"/>
    </source>
</evidence>
<evidence type="ECO:0000259" key="6">
    <source>
        <dbReference type="PROSITE" id="PS51670"/>
    </source>
</evidence>
<evidence type="ECO:0000256" key="1">
    <source>
        <dbReference type="ARBA" id="ARBA00022729"/>
    </source>
</evidence>
<organism evidence="7 8">
    <name type="scientific">Bursaphelenchus okinawaensis</name>
    <dbReference type="NCBI Taxonomy" id="465554"/>
    <lineage>
        <taxon>Eukaryota</taxon>
        <taxon>Metazoa</taxon>
        <taxon>Ecdysozoa</taxon>
        <taxon>Nematoda</taxon>
        <taxon>Chromadorea</taxon>
        <taxon>Rhabditida</taxon>
        <taxon>Tylenchina</taxon>
        <taxon>Tylenchomorpha</taxon>
        <taxon>Aphelenchoidea</taxon>
        <taxon>Aphelenchoididae</taxon>
        <taxon>Bursaphelenchus</taxon>
    </lineage>
</organism>
<dbReference type="PROSITE" id="PS51670">
    <property type="entry name" value="SHKT"/>
    <property type="match status" value="1"/>
</dbReference>
<feature type="signal peptide" evidence="5">
    <location>
        <begin position="1"/>
        <end position="16"/>
    </location>
</feature>
<keyword evidence="1 5" id="KW-0732">Signal</keyword>
<evidence type="ECO:0000313" key="7">
    <source>
        <dbReference type="EMBL" id="CAD5223063.1"/>
    </source>
</evidence>
<feature type="disulfide bond" evidence="3">
    <location>
        <begin position="18"/>
        <end position="52"/>
    </location>
</feature>
<evidence type="ECO:0000256" key="4">
    <source>
        <dbReference type="SAM" id="MobiDB-lite"/>
    </source>
</evidence>
<accession>A0A811L1W4</accession>
<name>A0A811L1W4_9BILA</name>
<dbReference type="Pfam" id="PF01549">
    <property type="entry name" value="ShK"/>
    <property type="match status" value="2"/>
</dbReference>
<evidence type="ECO:0000256" key="2">
    <source>
        <dbReference type="ARBA" id="ARBA00023157"/>
    </source>
</evidence>
<dbReference type="OrthoDB" id="5876615at2759"/>
<protein>
    <recommendedName>
        <fullName evidence="6">ShKT domain-containing protein</fullName>
    </recommendedName>
</protein>
<dbReference type="AlphaFoldDB" id="A0A811L1W4"/>
<comment type="caution">
    <text evidence="3">Lacks conserved residue(s) required for the propagation of feature annotation.</text>
</comment>
<feature type="chain" id="PRO_5035595234" description="ShKT domain-containing protein" evidence="5">
    <location>
        <begin position="17"/>
        <end position="118"/>
    </location>
</feature>